<reference evidence="2" key="1">
    <citation type="submission" date="2021-02" db="EMBL/GenBank/DDBJ databases">
        <authorList>
            <person name="Nowell W R."/>
        </authorList>
    </citation>
    <scope>NUCLEOTIDE SEQUENCE</scope>
</reference>
<dbReference type="Proteomes" id="UP000681967">
    <property type="component" value="Unassembled WGS sequence"/>
</dbReference>
<dbReference type="InterPro" id="IPR027417">
    <property type="entry name" value="P-loop_NTPase"/>
</dbReference>
<evidence type="ECO:0000256" key="1">
    <source>
        <dbReference type="SAM" id="MobiDB-lite"/>
    </source>
</evidence>
<evidence type="ECO:0000313" key="4">
    <source>
        <dbReference type="EMBL" id="CAF4497733.1"/>
    </source>
</evidence>
<name>A0A8S2V8U6_9BILA</name>
<feature type="non-terminal residue" evidence="2">
    <location>
        <position position="51"/>
    </location>
</feature>
<evidence type="ECO:0000313" key="6">
    <source>
        <dbReference type="Proteomes" id="UP000681967"/>
    </source>
</evidence>
<organism evidence="2 6">
    <name type="scientific">Rotaria magnacalcarata</name>
    <dbReference type="NCBI Taxonomy" id="392030"/>
    <lineage>
        <taxon>Eukaryota</taxon>
        <taxon>Metazoa</taxon>
        <taxon>Spiralia</taxon>
        <taxon>Gnathifera</taxon>
        <taxon>Rotifera</taxon>
        <taxon>Eurotatoria</taxon>
        <taxon>Bdelloidea</taxon>
        <taxon>Philodinida</taxon>
        <taxon>Philodinidae</taxon>
        <taxon>Rotaria</taxon>
    </lineage>
</organism>
<accession>A0A8S2V8U6</accession>
<feature type="region of interest" description="Disordered" evidence="1">
    <location>
        <begin position="1"/>
        <end position="20"/>
    </location>
</feature>
<evidence type="ECO:0000313" key="5">
    <source>
        <dbReference type="EMBL" id="CAF4516316.1"/>
    </source>
</evidence>
<proteinExistence type="predicted"/>
<feature type="compositionally biased region" description="Polar residues" evidence="1">
    <location>
        <begin position="1"/>
        <end position="13"/>
    </location>
</feature>
<evidence type="ECO:0000313" key="2">
    <source>
        <dbReference type="EMBL" id="CAF4385865.1"/>
    </source>
</evidence>
<dbReference type="EMBL" id="CAJOBJ010084834">
    <property type="protein sequence ID" value="CAF4516316.1"/>
    <property type="molecule type" value="Genomic_DNA"/>
</dbReference>
<dbReference type="Proteomes" id="UP000681720">
    <property type="component" value="Unassembled WGS sequence"/>
</dbReference>
<dbReference type="Proteomes" id="UP000676336">
    <property type="component" value="Unassembled WGS sequence"/>
</dbReference>
<dbReference type="EMBL" id="CAJOBI010080434">
    <property type="protein sequence ID" value="CAF4496331.1"/>
    <property type="molecule type" value="Genomic_DNA"/>
</dbReference>
<dbReference type="AlphaFoldDB" id="A0A8S2V8U6"/>
<dbReference type="Gene3D" id="3.40.50.300">
    <property type="entry name" value="P-loop containing nucleotide triphosphate hydrolases"/>
    <property type="match status" value="1"/>
</dbReference>
<comment type="caution">
    <text evidence="2">The sequence shown here is derived from an EMBL/GenBank/DDBJ whole genome shotgun (WGS) entry which is preliminary data.</text>
</comment>
<feature type="non-terminal residue" evidence="2">
    <location>
        <position position="1"/>
    </location>
</feature>
<dbReference type="EMBL" id="CAJOBI010080798">
    <property type="protein sequence ID" value="CAF4497733.1"/>
    <property type="molecule type" value="Genomic_DNA"/>
</dbReference>
<sequence>MQPTEDLSTSQHIQPMDSRKQEEVMRKFRLGENNIIVALSSLEELKDIPDC</sequence>
<protein>
    <submittedName>
        <fullName evidence="2">Uncharacterized protein</fullName>
    </submittedName>
</protein>
<evidence type="ECO:0000313" key="3">
    <source>
        <dbReference type="EMBL" id="CAF4496331.1"/>
    </source>
</evidence>
<gene>
    <name evidence="2" type="ORF">BYL167_LOCUS30935</name>
    <name evidence="5" type="ORF">GIL414_LOCUS35407</name>
    <name evidence="3" type="ORF">SMN809_LOCUS34710</name>
    <name evidence="4" type="ORF">SMN809_LOCUS34776</name>
</gene>
<dbReference type="EMBL" id="CAJOBH010052494">
    <property type="protein sequence ID" value="CAF4385865.1"/>
    <property type="molecule type" value="Genomic_DNA"/>
</dbReference>